<dbReference type="RefSeq" id="WP_069662646.1">
    <property type="nucleotide sequence ID" value="NZ_JBHUJJ010000001.1"/>
</dbReference>
<name>A0A1E5H0D4_9ENTE</name>
<accession>A0A1E5H0D4</accession>
<gene>
    <name evidence="1" type="ORF">BCR25_16510</name>
</gene>
<keyword evidence="2" id="KW-1185">Reference proteome</keyword>
<protein>
    <submittedName>
        <fullName evidence="1">Uncharacterized protein</fullName>
    </submittedName>
</protein>
<dbReference type="OrthoDB" id="2185187at2"/>
<dbReference type="Proteomes" id="UP000095094">
    <property type="component" value="Unassembled WGS sequence"/>
</dbReference>
<organism evidence="1 2">
    <name type="scientific">Enterococcus termitis</name>
    <dbReference type="NCBI Taxonomy" id="332950"/>
    <lineage>
        <taxon>Bacteria</taxon>
        <taxon>Bacillati</taxon>
        <taxon>Bacillota</taxon>
        <taxon>Bacilli</taxon>
        <taxon>Lactobacillales</taxon>
        <taxon>Enterococcaceae</taxon>
        <taxon>Enterococcus</taxon>
    </lineage>
</organism>
<dbReference type="EMBL" id="MIJY01000006">
    <property type="protein sequence ID" value="OEG18427.1"/>
    <property type="molecule type" value="Genomic_DNA"/>
</dbReference>
<comment type="caution">
    <text evidence="1">The sequence shown here is derived from an EMBL/GenBank/DDBJ whole genome shotgun (WGS) entry which is preliminary data.</text>
</comment>
<evidence type="ECO:0000313" key="1">
    <source>
        <dbReference type="EMBL" id="OEG18427.1"/>
    </source>
</evidence>
<sequence length="128" mass="14661">MAKMLAQRDFDLSHIGERFELDEVMPKFEQEERTNGKTGEVILGSDGRPRKFDTETIIGYKYSVTILDGQFRKKATQVTVLGTELIITNETIMKSESVKCRFENLEVSMAGNPMYYKAEKIILEKEGK</sequence>
<proteinExistence type="predicted"/>
<dbReference type="AlphaFoldDB" id="A0A1E5H0D4"/>
<evidence type="ECO:0000313" key="2">
    <source>
        <dbReference type="Proteomes" id="UP000095094"/>
    </source>
</evidence>
<reference evidence="2" key="1">
    <citation type="submission" date="2016-09" db="EMBL/GenBank/DDBJ databases">
        <authorList>
            <person name="Gulvik C.A."/>
        </authorList>
    </citation>
    <scope>NUCLEOTIDE SEQUENCE [LARGE SCALE GENOMIC DNA]</scope>
    <source>
        <strain evidence="2">LMG 8895</strain>
    </source>
</reference>